<organism evidence="3 4">
    <name type="scientific">Treponema medium ATCC 700293</name>
    <dbReference type="NCBI Taxonomy" id="1125700"/>
    <lineage>
        <taxon>Bacteria</taxon>
        <taxon>Pseudomonadati</taxon>
        <taxon>Spirochaetota</taxon>
        <taxon>Spirochaetia</taxon>
        <taxon>Spirochaetales</taxon>
        <taxon>Treponemataceae</taxon>
        <taxon>Treponema</taxon>
    </lineage>
</organism>
<dbReference type="InterPro" id="IPR000523">
    <property type="entry name" value="Mg_chelatse_chII-like_cat_dom"/>
</dbReference>
<dbReference type="InterPro" id="IPR020568">
    <property type="entry name" value="Ribosomal_Su5_D2-typ_SF"/>
</dbReference>
<dbReference type="Gene3D" id="3.40.50.300">
    <property type="entry name" value="P-loop containing nucleotide triphosphate hydrolases"/>
    <property type="match status" value="1"/>
</dbReference>
<dbReference type="Pfam" id="PF13335">
    <property type="entry name" value="Mg_chelatase_C"/>
    <property type="match status" value="1"/>
</dbReference>
<reference evidence="3 4" key="1">
    <citation type="submission" date="2013-04" db="EMBL/GenBank/DDBJ databases">
        <title>The Genome Sequence of Treponema medium ATCC 700293.</title>
        <authorList>
            <consortium name="The Broad Institute Genomics Platform"/>
            <person name="Earl A."/>
            <person name="Ward D."/>
            <person name="Feldgarden M."/>
            <person name="Gevers D."/>
            <person name="Leonetti C."/>
            <person name="Blanton J.M."/>
            <person name="Dewhirst F.E."/>
            <person name="Izard J."/>
            <person name="Walker B."/>
            <person name="Young S."/>
            <person name="Zeng Q."/>
            <person name="Gargeya S."/>
            <person name="Fitzgerald M."/>
            <person name="Haas B."/>
            <person name="Abouelleil A."/>
            <person name="Allen A.W."/>
            <person name="Alvarado L."/>
            <person name="Arachchi H.M."/>
            <person name="Berlin A.M."/>
            <person name="Chapman S.B."/>
            <person name="Gainer-Dewar J."/>
            <person name="Goldberg J."/>
            <person name="Griggs A."/>
            <person name="Gujja S."/>
            <person name="Hansen M."/>
            <person name="Howarth C."/>
            <person name="Imamovic A."/>
            <person name="Ireland A."/>
            <person name="Larimer J."/>
            <person name="McCowan C."/>
            <person name="Murphy C."/>
            <person name="Pearson M."/>
            <person name="Poon T.W."/>
            <person name="Priest M."/>
            <person name="Roberts A."/>
            <person name="Saif S."/>
            <person name="Shea T."/>
            <person name="Sisk P."/>
            <person name="Sykes S."/>
            <person name="Wortman J."/>
            <person name="Nusbaum C."/>
            <person name="Birren B."/>
        </authorList>
    </citation>
    <scope>NUCLEOTIDE SEQUENCE [LARGE SCALE GENOMIC DNA]</scope>
    <source>
        <strain evidence="3 4">ATCC 700293</strain>
    </source>
</reference>
<feature type="domain" description="Magnesium chelatase ChlI-like catalytic" evidence="1">
    <location>
        <begin position="252"/>
        <end position="453"/>
    </location>
</feature>
<dbReference type="EMBL" id="ATFE01000013">
    <property type="protein sequence ID" value="EPF28084.1"/>
    <property type="molecule type" value="Genomic_DNA"/>
</dbReference>
<evidence type="ECO:0008006" key="5">
    <source>
        <dbReference type="Google" id="ProtNLM"/>
    </source>
</evidence>
<feature type="domain" description="Mg chelatase-related protein C-terminal" evidence="2">
    <location>
        <begin position="469"/>
        <end position="595"/>
    </location>
</feature>
<dbReference type="SUPFAM" id="SSF52540">
    <property type="entry name" value="P-loop containing nucleoside triphosphate hydrolases"/>
    <property type="match status" value="1"/>
</dbReference>
<dbReference type="PANTHER" id="PTHR32039">
    <property type="entry name" value="MAGNESIUM-CHELATASE SUBUNIT CHLI"/>
    <property type="match status" value="1"/>
</dbReference>
<accession>A0AA87NKQ5</accession>
<evidence type="ECO:0000259" key="2">
    <source>
        <dbReference type="Pfam" id="PF13335"/>
    </source>
</evidence>
<dbReference type="InterPro" id="IPR025158">
    <property type="entry name" value="Mg_chelat-rel_C"/>
</dbReference>
<dbReference type="RefSeq" id="WP_016523708.1">
    <property type="nucleotide sequence ID" value="NZ_KE332517.1"/>
</dbReference>
<dbReference type="AlphaFoldDB" id="A0AA87NKQ5"/>
<dbReference type="InterPro" id="IPR027417">
    <property type="entry name" value="P-loop_NTPase"/>
</dbReference>
<evidence type="ECO:0000259" key="1">
    <source>
        <dbReference type="Pfam" id="PF01078"/>
    </source>
</evidence>
<name>A0AA87NKQ5_TREMD</name>
<dbReference type="Gene3D" id="3.30.230.10">
    <property type="match status" value="1"/>
</dbReference>
<dbReference type="InterPro" id="IPR045006">
    <property type="entry name" value="CHLI-like"/>
</dbReference>
<proteinExistence type="predicted"/>
<dbReference type="Pfam" id="PF13541">
    <property type="entry name" value="ChlI"/>
    <property type="match status" value="1"/>
</dbReference>
<dbReference type="Pfam" id="PF01078">
    <property type="entry name" value="Mg_chelatase"/>
    <property type="match status" value="1"/>
</dbReference>
<dbReference type="InterPro" id="IPR014721">
    <property type="entry name" value="Ribsml_uS5_D2-typ_fold_subgr"/>
</dbReference>
<evidence type="ECO:0000313" key="3">
    <source>
        <dbReference type="EMBL" id="EPF28084.1"/>
    </source>
</evidence>
<dbReference type="SUPFAM" id="SSF54211">
    <property type="entry name" value="Ribosomal protein S5 domain 2-like"/>
    <property type="match status" value="1"/>
</dbReference>
<dbReference type="Proteomes" id="UP000014634">
    <property type="component" value="Unassembled WGS sequence"/>
</dbReference>
<dbReference type="PANTHER" id="PTHR32039:SF7">
    <property type="entry name" value="COMPETENCE PROTEIN COMM"/>
    <property type="match status" value="1"/>
</dbReference>
<protein>
    <recommendedName>
        <fullName evidence="5">Mg chelatase-like protein</fullName>
    </recommendedName>
</protein>
<gene>
    <name evidence="3" type="ORF">HMPREF9195_01775</name>
</gene>
<comment type="caution">
    <text evidence="3">The sequence shown here is derived from an EMBL/GenBank/DDBJ whole genome shotgun (WGS) entry which is preliminary data.</text>
</comment>
<dbReference type="GO" id="GO:0005524">
    <property type="term" value="F:ATP binding"/>
    <property type="evidence" value="ECO:0007669"/>
    <property type="project" value="InterPro"/>
</dbReference>
<evidence type="ECO:0000313" key="4">
    <source>
        <dbReference type="Proteomes" id="UP000014634"/>
    </source>
</evidence>
<sequence length="606" mass="65212">MTIMSFASFGYEGEIIKVEADLRRGLPIVDIVGLPGSAVKEARERMRAAISNSELSFPQERILINLSPADQKKEGSGFDLPIALAVLQADCALDTPVMVIGELELSGRVRPVRGVLGALISGTAAGIEYFIVPKENEAEARIQQGVRIYGVETLREALECLYAIEAELRTEKDCKSNTGEKNGGAPAQEAIGHISNSLRQDTVAIHGGSALIQGKTAYCTGTAVEPIISTTASWSEPSQADAAANTGTGGFFEEVYGQRELVRALHIAAAGGHSVLAYGPPGCGKTLSMQRFASLLPDLDPKTAEEVTHIYSIAGLLPSMRGHDVRIKRPPFRMPHPNASLEGMIGGAGKCMPGEISLAHGGTLFLDEAVQFKQTVLQTLRAPLETGTVTLSRAGRTSTFPARFQLLMALNSCPCGNLGADGKVCTCMPAVVEQYWKKLTAPLIDRIDLRIPVFPPQAYGLPEKPCYNTADMRKKIAASDKMQRERYAAYLRKGTTGMTTGKPINKKADGIIPSYTVQSTGVQLSYKNVHLTPSALSALCPLTGDAERIFTHNAEKKELSGRGSHAILKIARTIADLAQEDVIAAAHVEEAIRLREWSSFLPFFMH</sequence>